<evidence type="ECO:0008006" key="5">
    <source>
        <dbReference type="Google" id="ProtNLM"/>
    </source>
</evidence>
<dbReference type="EMBL" id="CP036433">
    <property type="protein sequence ID" value="QDU97788.1"/>
    <property type="molecule type" value="Genomic_DNA"/>
</dbReference>
<feature type="region of interest" description="Disordered" evidence="1">
    <location>
        <begin position="120"/>
        <end position="144"/>
    </location>
</feature>
<evidence type="ECO:0000313" key="4">
    <source>
        <dbReference type="Proteomes" id="UP000317648"/>
    </source>
</evidence>
<dbReference type="KEGG" id="lcre:Pla8534_56440"/>
<dbReference type="AlphaFoldDB" id="A0A518E116"/>
<reference evidence="3 4" key="1">
    <citation type="submission" date="2019-02" db="EMBL/GenBank/DDBJ databases">
        <title>Deep-cultivation of Planctomycetes and their phenomic and genomic characterization uncovers novel biology.</title>
        <authorList>
            <person name="Wiegand S."/>
            <person name="Jogler M."/>
            <person name="Boedeker C."/>
            <person name="Pinto D."/>
            <person name="Vollmers J."/>
            <person name="Rivas-Marin E."/>
            <person name="Kohn T."/>
            <person name="Peeters S.H."/>
            <person name="Heuer A."/>
            <person name="Rast P."/>
            <person name="Oberbeckmann S."/>
            <person name="Bunk B."/>
            <person name="Jeske O."/>
            <person name="Meyerdierks A."/>
            <person name="Storesund J.E."/>
            <person name="Kallscheuer N."/>
            <person name="Luecker S."/>
            <person name="Lage O.M."/>
            <person name="Pohl T."/>
            <person name="Merkel B.J."/>
            <person name="Hornburger P."/>
            <person name="Mueller R.-W."/>
            <person name="Bruemmer F."/>
            <person name="Labrenz M."/>
            <person name="Spormann A.M."/>
            <person name="Op den Camp H."/>
            <person name="Overmann J."/>
            <person name="Amann R."/>
            <person name="Jetten M.S.M."/>
            <person name="Mascher T."/>
            <person name="Medema M.H."/>
            <person name="Devos D.P."/>
            <person name="Kaster A.-K."/>
            <person name="Ovreas L."/>
            <person name="Rohde M."/>
            <person name="Galperin M.Y."/>
            <person name="Jogler C."/>
        </authorList>
    </citation>
    <scope>NUCLEOTIDE SEQUENCE [LARGE SCALE GENOMIC DNA]</scope>
    <source>
        <strain evidence="3 4">Pla85_3_4</strain>
    </source>
</reference>
<feature type="signal peptide" evidence="2">
    <location>
        <begin position="1"/>
        <end position="22"/>
    </location>
</feature>
<proteinExistence type="predicted"/>
<accession>A0A518E116</accession>
<keyword evidence="4" id="KW-1185">Reference proteome</keyword>
<gene>
    <name evidence="3" type="ORF">Pla8534_56440</name>
</gene>
<evidence type="ECO:0000256" key="2">
    <source>
        <dbReference type="SAM" id="SignalP"/>
    </source>
</evidence>
<organism evidence="3 4">
    <name type="scientific">Lignipirellula cremea</name>
    <dbReference type="NCBI Taxonomy" id="2528010"/>
    <lineage>
        <taxon>Bacteria</taxon>
        <taxon>Pseudomonadati</taxon>
        <taxon>Planctomycetota</taxon>
        <taxon>Planctomycetia</taxon>
        <taxon>Pirellulales</taxon>
        <taxon>Pirellulaceae</taxon>
        <taxon>Lignipirellula</taxon>
    </lineage>
</organism>
<protein>
    <recommendedName>
        <fullName evidence="5">HMA domain-containing protein</fullName>
    </recommendedName>
</protein>
<name>A0A518E116_9BACT</name>
<feature type="chain" id="PRO_5021849311" description="HMA domain-containing protein" evidence="2">
    <location>
        <begin position="23"/>
        <end position="144"/>
    </location>
</feature>
<sequence precursor="true">MRRFTFLLLIALVAALSPAVIADERPQWTVTLQKDKVSIQVDGVTPSQCITATISALNALGYDECTLSLVDASQQSLSETGVVFIAIAEKDTVAIGAPRPVPAKMLDSFLKHFKENSNKRVTFQPSHRQAPEASGGPADAADSR</sequence>
<dbReference type="Proteomes" id="UP000317648">
    <property type="component" value="Chromosome"/>
</dbReference>
<keyword evidence="2" id="KW-0732">Signal</keyword>
<evidence type="ECO:0000313" key="3">
    <source>
        <dbReference type="EMBL" id="QDU97788.1"/>
    </source>
</evidence>
<evidence type="ECO:0000256" key="1">
    <source>
        <dbReference type="SAM" id="MobiDB-lite"/>
    </source>
</evidence>